<gene>
    <name evidence="2" type="ORF">DMAD_12779</name>
</gene>
<feature type="compositionally biased region" description="Basic and acidic residues" evidence="1">
    <location>
        <begin position="1"/>
        <end position="11"/>
    </location>
</feature>
<feature type="region of interest" description="Disordered" evidence="1">
    <location>
        <begin position="701"/>
        <end position="775"/>
    </location>
</feature>
<feature type="compositionally biased region" description="Basic and acidic residues" evidence="1">
    <location>
        <begin position="288"/>
        <end position="297"/>
    </location>
</feature>
<feature type="region of interest" description="Disordered" evidence="1">
    <location>
        <begin position="242"/>
        <end position="404"/>
    </location>
</feature>
<accession>A0AAU9FI00</accession>
<proteinExistence type="predicted"/>
<feature type="region of interest" description="Disordered" evidence="1">
    <location>
        <begin position="199"/>
        <end position="219"/>
    </location>
</feature>
<evidence type="ECO:0000313" key="2">
    <source>
        <dbReference type="EMBL" id="BFF95363.1"/>
    </source>
</evidence>
<dbReference type="Proteomes" id="UP001500889">
    <property type="component" value="Chromosome U"/>
</dbReference>
<feature type="compositionally biased region" description="Basic and acidic residues" evidence="1">
    <location>
        <begin position="517"/>
        <end position="544"/>
    </location>
</feature>
<feature type="compositionally biased region" description="Basic and acidic residues" evidence="1">
    <location>
        <begin position="706"/>
        <end position="716"/>
    </location>
</feature>
<feature type="compositionally biased region" description="Basic and acidic residues" evidence="1">
    <location>
        <begin position="307"/>
        <end position="321"/>
    </location>
</feature>
<feature type="region of interest" description="Disordered" evidence="1">
    <location>
        <begin position="441"/>
        <end position="555"/>
    </location>
</feature>
<feature type="compositionally biased region" description="Basic and acidic residues" evidence="1">
    <location>
        <begin position="351"/>
        <end position="386"/>
    </location>
</feature>
<keyword evidence="3" id="KW-1185">Reference proteome</keyword>
<organism evidence="2 3">
    <name type="scientific">Drosophila madeirensis</name>
    <name type="common">Fruit fly</name>
    <dbReference type="NCBI Taxonomy" id="30013"/>
    <lineage>
        <taxon>Eukaryota</taxon>
        <taxon>Metazoa</taxon>
        <taxon>Ecdysozoa</taxon>
        <taxon>Arthropoda</taxon>
        <taxon>Hexapoda</taxon>
        <taxon>Insecta</taxon>
        <taxon>Pterygota</taxon>
        <taxon>Neoptera</taxon>
        <taxon>Endopterygota</taxon>
        <taxon>Diptera</taxon>
        <taxon>Brachycera</taxon>
        <taxon>Muscomorpha</taxon>
        <taxon>Ephydroidea</taxon>
        <taxon>Drosophilidae</taxon>
        <taxon>Drosophila</taxon>
        <taxon>Sophophora</taxon>
    </lineage>
</organism>
<dbReference type="AlphaFoldDB" id="A0AAU9FI00"/>
<feature type="region of interest" description="Disordered" evidence="1">
    <location>
        <begin position="1"/>
        <end position="26"/>
    </location>
</feature>
<name>A0AAU9FI00_DROMD</name>
<feature type="compositionally biased region" description="Polar residues" evidence="1">
    <location>
        <begin position="253"/>
        <end position="264"/>
    </location>
</feature>
<feature type="compositionally biased region" description="Basic and acidic residues" evidence="1">
    <location>
        <begin position="476"/>
        <end position="503"/>
    </location>
</feature>
<feature type="compositionally biased region" description="Polar residues" evidence="1">
    <location>
        <begin position="392"/>
        <end position="404"/>
    </location>
</feature>
<evidence type="ECO:0000256" key="1">
    <source>
        <dbReference type="SAM" id="MobiDB-lite"/>
    </source>
</evidence>
<evidence type="ECO:0000313" key="3">
    <source>
        <dbReference type="Proteomes" id="UP001500889"/>
    </source>
</evidence>
<sequence length="999" mass="115198">MSCSDEEHNADDAINEEPSASHSHDCKEKFNFHGRRLTTMSQDSPIRLTKNQLQTWSMHTDSRSFIFQQLQTLSGREDLSTLLLVVCPTGKADRHRIHIFCTGSQKNLGSAQVTAEEVDLLKRHHRSDNYSLVYCSLSITLQDMAGNGVIKREIFDIVRNQSQVSRHSEYQGKPLCISYKSSTFDIQLPIRNTLRADQSVDQEQELEQSNEEQKVSKDLSSTQTFAQRWLFLESQKKAEIQSNRMVMERNKSATEVTSQRLSEGSKSRKPSLPTIAGTEDAQSPLEPETEKNQKEEDWMASSLTQHKTTETQKSTAEDRSLKQKRRHHSLPASNQSATRLPSIRNFALRHSKTEELRQKREERKAVEAQRNPNEDGGSKEEQEEQKRKQRKLNQPSLHFSQTRSFLLRRQVTEAAIKRRDEALRKEQERILPSLLDSQRRLPSIRNSALRPSKTELKKKRREDRRKQQQTLQRQRRAAEARWICDEEERAKQEHEERKGEQHKPLKQTLHFSPTRSFELRRQVAEEAAQKQGDGDGCSKEEKIHKSFPASPRRLSSVRNYALRQIKSSGKADLEIKREEDKRKQAAEARWNRDEHKLIQSALDCSPTRSSILRKQTAVEAAPQKKDEEQERLEQTFHELPNAQEDQLPDTSRNKQKKHVRFSFNQVDEVALKNEKHHAMSRSPSRLSGTFVLPTTVVKYNTPQRGAEGKRRERELQPESAQRQKRFQRSILRDVSQQTREHLSNTPNGQPMQVEPKARETASAETDENGLGTLLPPVKLKESEGHVALPSMIPGIESKVSIMRASSETFCRIAQPVKIPAEFSRKACLYLRGKLQNLSARRAFTKFGNLVSAINNNPTPRTEHLVAFFQFAEIIEFQMYARKERRFSLSSYTQEAEPIRHRVDCYVFKDRRDYIASISLYSVLLLQIRKLFPTVARNLHFIDDVYELTHVPRHVAKCLKVGLKSVNAPSTIYPLLGEILYSMGQPKASLIELNSDPLEN</sequence>
<dbReference type="EMBL" id="AP029264">
    <property type="protein sequence ID" value="BFF95363.1"/>
    <property type="molecule type" value="Genomic_DNA"/>
</dbReference>
<protein>
    <submittedName>
        <fullName evidence="2">Trichohyalin-like</fullName>
    </submittedName>
</protein>
<feature type="compositionally biased region" description="Acidic residues" evidence="1">
    <location>
        <begin position="200"/>
        <end position="210"/>
    </location>
</feature>
<reference evidence="2 3" key="1">
    <citation type="submission" date="2024-02" db="EMBL/GenBank/DDBJ databases">
        <title>A chromosome-level genome assembly of Drosophila madeirensis, a fruit fly species endemic to Madeira island.</title>
        <authorList>
            <person name="Tomihara K."/>
            <person name="Llopart A."/>
            <person name="Yamamoto D."/>
        </authorList>
    </citation>
    <scope>NUCLEOTIDE SEQUENCE [LARGE SCALE GENOMIC DNA]</scope>
    <source>
        <strain evidence="2 3">RF1</strain>
    </source>
</reference>